<proteinExistence type="predicted"/>
<organism evidence="1">
    <name type="scientific">Caldisericum exile</name>
    <dbReference type="NCBI Taxonomy" id="693075"/>
    <lineage>
        <taxon>Bacteria</taxon>
        <taxon>Pseudomonadati</taxon>
        <taxon>Caldisericota/Cryosericota group</taxon>
        <taxon>Caldisericota</taxon>
        <taxon>Caldisericia</taxon>
        <taxon>Caldisericales</taxon>
        <taxon>Caldisericaceae</taxon>
        <taxon>Caldisericum</taxon>
    </lineage>
</organism>
<dbReference type="InterPro" id="IPR049718">
    <property type="entry name" value="AKO59007-like"/>
</dbReference>
<dbReference type="AlphaFoldDB" id="A0A7C4XY74"/>
<gene>
    <name evidence="1" type="ORF">ENV82_00425</name>
</gene>
<name>A0A7C4XY74_9BACT</name>
<dbReference type="EMBL" id="DTHV01000014">
    <property type="protein sequence ID" value="HGW59899.1"/>
    <property type="molecule type" value="Genomic_DNA"/>
</dbReference>
<comment type="caution">
    <text evidence="1">The sequence shown here is derived from an EMBL/GenBank/DDBJ whole genome shotgun (WGS) entry which is preliminary data.</text>
</comment>
<protein>
    <submittedName>
        <fullName evidence="1">Phage major capsid protein</fullName>
    </submittedName>
</protein>
<sequence length="358" mass="39723">MTAVNFNYQTPTGLYPPSVETGGQDMLNALSRAIPNYVVGQNLSKLSPLMRKLLSIAEVKAMSFPFISQPVAGTPVSHAQYVTYDGAFNIPTSLDVDLTKMPTFYANMILDTLYVTDIEAKAFEAGNPYMLFNNLKTRASLVWIGLMDTLTTNLTGTRVSGGTEDTNKFYGLKDIVDDGSNNANFGNLSRSTYSWWNSKVYNATSLWTDSPSAFVYVMRALAKFQNECSTMGMPTCAFTSHGVWQKIAESFTNIERYIVADTGKLEDTRQYEVTGLIVQGIPIFPDPYLTESTIYFLNFDHLRFDFVDGYVSVVTPWYNMTIVGKLAYLALIIIGGQLWSDAPIASFKLTNMPAVSNV</sequence>
<accession>A0A7C4XY74</accession>
<dbReference type="NCBIfam" id="NF033394">
    <property type="entry name" value="capsid_maj_Podo"/>
    <property type="match status" value="1"/>
</dbReference>
<reference evidence="1" key="1">
    <citation type="journal article" date="2020" name="mSystems">
        <title>Genome- and Community-Level Interaction Insights into Carbon Utilization and Element Cycling Functions of Hydrothermarchaeota in Hydrothermal Sediment.</title>
        <authorList>
            <person name="Zhou Z."/>
            <person name="Liu Y."/>
            <person name="Xu W."/>
            <person name="Pan J."/>
            <person name="Luo Z.H."/>
            <person name="Li M."/>
        </authorList>
    </citation>
    <scope>NUCLEOTIDE SEQUENCE [LARGE SCALE GENOMIC DNA]</scope>
    <source>
        <strain evidence="1">SpSt-794</strain>
    </source>
</reference>
<evidence type="ECO:0000313" key="1">
    <source>
        <dbReference type="EMBL" id="HGW59899.1"/>
    </source>
</evidence>